<dbReference type="CDD" id="cd05233">
    <property type="entry name" value="SDR_c"/>
    <property type="match status" value="1"/>
</dbReference>
<dbReference type="InterPro" id="IPR036291">
    <property type="entry name" value="NAD(P)-bd_dom_sf"/>
</dbReference>
<feature type="compositionally biased region" description="Low complexity" evidence="3">
    <location>
        <begin position="233"/>
        <end position="250"/>
    </location>
</feature>
<dbReference type="EMBL" id="BAABHS010000025">
    <property type="protein sequence ID" value="GAA4982302.1"/>
    <property type="molecule type" value="Genomic_DNA"/>
</dbReference>
<dbReference type="Proteomes" id="UP001500466">
    <property type="component" value="Unassembled WGS sequence"/>
</dbReference>
<dbReference type="InterPro" id="IPR020904">
    <property type="entry name" value="Sc_DH/Rdtase_CS"/>
</dbReference>
<dbReference type="InterPro" id="IPR002347">
    <property type="entry name" value="SDR_fam"/>
</dbReference>
<evidence type="ECO:0000256" key="1">
    <source>
        <dbReference type="ARBA" id="ARBA00006484"/>
    </source>
</evidence>
<dbReference type="Gene3D" id="3.40.50.720">
    <property type="entry name" value="NAD(P)-binding Rossmann-like Domain"/>
    <property type="match status" value="1"/>
</dbReference>
<organism evidence="4 5">
    <name type="scientific">Yinghuangia aomiensis</name>
    <dbReference type="NCBI Taxonomy" id="676205"/>
    <lineage>
        <taxon>Bacteria</taxon>
        <taxon>Bacillati</taxon>
        <taxon>Actinomycetota</taxon>
        <taxon>Actinomycetes</taxon>
        <taxon>Kitasatosporales</taxon>
        <taxon>Streptomycetaceae</taxon>
        <taxon>Yinghuangia</taxon>
    </lineage>
</organism>
<dbReference type="SUPFAM" id="SSF51735">
    <property type="entry name" value="NAD(P)-binding Rossmann-fold domains"/>
    <property type="match status" value="1"/>
</dbReference>
<dbReference type="PRINTS" id="PR00080">
    <property type="entry name" value="SDRFAMILY"/>
</dbReference>
<evidence type="ECO:0000313" key="5">
    <source>
        <dbReference type="Proteomes" id="UP001500466"/>
    </source>
</evidence>
<dbReference type="PROSITE" id="PS00061">
    <property type="entry name" value="ADH_SHORT"/>
    <property type="match status" value="1"/>
</dbReference>
<dbReference type="PRINTS" id="PR00081">
    <property type="entry name" value="GDHRDH"/>
</dbReference>
<name>A0ABP9HZ64_9ACTN</name>
<accession>A0ABP9HZ64</accession>
<dbReference type="Pfam" id="PF00106">
    <property type="entry name" value="adh_short"/>
    <property type="match status" value="1"/>
</dbReference>
<comment type="similarity">
    <text evidence="1 2">Belongs to the short-chain dehydrogenases/reductases (SDR) family.</text>
</comment>
<gene>
    <name evidence="4" type="ORF">GCM10023205_59640</name>
</gene>
<evidence type="ECO:0000313" key="4">
    <source>
        <dbReference type="EMBL" id="GAA4982302.1"/>
    </source>
</evidence>
<feature type="region of interest" description="Disordered" evidence="3">
    <location>
        <begin position="225"/>
        <end position="250"/>
    </location>
</feature>
<dbReference type="PANTHER" id="PTHR43975">
    <property type="entry name" value="ZGC:101858"/>
    <property type="match status" value="1"/>
</dbReference>
<evidence type="ECO:0000256" key="2">
    <source>
        <dbReference type="RuleBase" id="RU000363"/>
    </source>
</evidence>
<keyword evidence="5" id="KW-1185">Reference proteome</keyword>
<dbReference type="PANTHER" id="PTHR43975:SF2">
    <property type="entry name" value="EG:BACR7A4.14 PROTEIN-RELATED"/>
    <property type="match status" value="1"/>
</dbReference>
<comment type="caution">
    <text evidence="4">The sequence shown here is derived from an EMBL/GenBank/DDBJ whole genome shotgun (WGS) entry which is preliminary data.</text>
</comment>
<protein>
    <submittedName>
        <fullName evidence="4">SDR family oxidoreductase</fullName>
    </submittedName>
</protein>
<reference evidence="5" key="1">
    <citation type="journal article" date="2019" name="Int. J. Syst. Evol. Microbiol.">
        <title>The Global Catalogue of Microorganisms (GCM) 10K type strain sequencing project: providing services to taxonomists for standard genome sequencing and annotation.</title>
        <authorList>
            <consortium name="The Broad Institute Genomics Platform"/>
            <consortium name="The Broad Institute Genome Sequencing Center for Infectious Disease"/>
            <person name="Wu L."/>
            <person name="Ma J."/>
        </authorList>
    </citation>
    <scope>NUCLEOTIDE SEQUENCE [LARGE SCALE GENOMIC DNA]</scope>
    <source>
        <strain evidence="5">JCM 17986</strain>
    </source>
</reference>
<proteinExistence type="inferred from homology"/>
<sequence>MILMPVAVITGASRGFGLSLAHGLAERGWTLVLDARGTEDLECAAADLRTATDVIAIAGDIAEPDHRRELAGVVAELGPLDLLVNNAGTLGVSPLPPIADYPAEALEDVFRTNTVAPLALTAELLPALREAGGVVVNMTSDASVEAYEGWGGYGASKAALDHITAVLAVENPALRFYAVDPGDMRTVMHQDAFPGEDISDRPEPGTVVPGVLSLLDRRPVSGRYRASDFATRTETSPAQTSPTATAEVTA</sequence>
<evidence type="ECO:0000256" key="3">
    <source>
        <dbReference type="SAM" id="MobiDB-lite"/>
    </source>
</evidence>